<keyword evidence="4 6" id="KW-1133">Transmembrane helix</keyword>
<keyword evidence="3 6" id="KW-0812">Transmembrane</keyword>
<dbReference type="EMBL" id="JBAKIA010000033">
    <property type="protein sequence ID" value="MEJ8476923.1"/>
    <property type="molecule type" value="Genomic_DNA"/>
</dbReference>
<dbReference type="Proteomes" id="UP001385499">
    <property type="component" value="Unassembled WGS sequence"/>
</dbReference>
<dbReference type="RefSeq" id="WP_340277788.1">
    <property type="nucleotide sequence ID" value="NZ_JBAKIA010000033.1"/>
</dbReference>
<dbReference type="PANTHER" id="PTHR12778">
    <property type="entry name" value="SOLUTE CARRIER FAMILY 33 ACETYL-COA TRANSPORTER -RELATED"/>
    <property type="match status" value="1"/>
</dbReference>
<accession>A0ABU8TSY3</accession>
<evidence type="ECO:0000256" key="4">
    <source>
        <dbReference type="ARBA" id="ARBA00022989"/>
    </source>
</evidence>
<organism evidence="7 8">
    <name type="scientific">Roseibium algae</name>
    <dbReference type="NCBI Taxonomy" id="3123038"/>
    <lineage>
        <taxon>Bacteria</taxon>
        <taxon>Pseudomonadati</taxon>
        <taxon>Pseudomonadota</taxon>
        <taxon>Alphaproteobacteria</taxon>
        <taxon>Hyphomicrobiales</taxon>
        <taxon>Stappiaceae</taxon>
        <taxon>Roseibium</taxon>
    </lineage>
</organism>
<evidence type="ECO:0000256" key="3">
    <source>
        <dbReference type="ARBA" id="ARBA00022692"/>
    </source>
</evidence>
<dbReference type="Gene3D" id="1.20.1250.20">
    <property type="entry name" value="MFS general substrate transporter like domains"/>
    <property type="match status" value="2"/>
</dbReference>
<evidence type="ECO:0000256" key="5">
    <source>
        <dbReference type="ARBA" id="ARBA00023136"/>
    </source>
</evidence>
<sequence length="399" mass="42392">MAEDQPVGPLVSQPALLIALNALYVGFGAVLGLIQGGLPPLILSSGWNIGHAGWAYAFYMPFGLAFLWAPLVDRFRPPGMRSRIGWVVWMQAITLLSVIGAAFAPAQAFGLLIAFGFTAAFAMATMDLALDGIAVETVSPRFRGWAAGTKLTALALGSMFGGGLLVARFDVWGREASFLVLAGLLTVLAVPLILLHLTENTANRRSARASLRHLFGDKTSRARLFLLVIVCAIIFPATGLNRLMLVSMGVPLSQIGWVVGTLGPVGLIVASVIAIPLINTLGHRWALLIFGGTSLLSIGLMFFGIINQSSLPAMVGAVTIGGSIGGIFVVYAALILGWARGPQPVTDYAAYYGIGRFVAALAMLLSSQLVQFIDWAWYFAAMAVLFVGLMIHFNRKIST</sequence>
<feature type="transmembrane region" description="Helical" evidence="6">
    <location>
        <begin position="178"/>
        <end position="198"/>
    </location>
</feature>
<feature type="transmembrane region" description="Helical" evidence="6">
    <location>
        <begin position="15"/>
        <end position="34"/>
    </location>
</feature>
<evidence type="ECO:0000313" key="7">
    <source>
        <dbReference type="EMBL" id="MEJ8476923.1"/>
    </source>
</evidence>
<evidence type="ECO:0000256" key="6">
    <source>
        <dbReference type="SAM" id="Phobius"/>
    </source>
</evidence>
<comment type="caution">
    <text evidence="7">The sequence shown here is derived from an EMBL/GenBank/DDBJ whole genome shotgun (WGS) entry which is preliminary data.</text>
</comment>
<protein>
    <recommendedName>
        <fullName evidence="9">MFS transporter</fullName>
    </recommendedName>
</protein>
<feature type="transmembrane region" description="Helical" evidence="6">
    <location>
        <begin position="54"/>
        <end position="72"/>
    </location>
</feature>
<evidence type="ECO:0000256" key="1">
    <source>
        <dbReference type="ARBA" id="ARBA00004141"/>
    </source>
</evidence>
<dbReference type="InterPro" id="IPR004752">
    <property type="entry name" value="AmpG_permease/AT-1"/>
</dbReference>
<keyword evidence="5 6" id="KW-0472">Membrane</keyword>
<keyword evidence="8" id="KW-1185">Reference proteome</keyword>
<gene>
    <name evidence="7" type="ORF">V6575_22845</name>
</gene>
<feature type="transmembrane region" description="Helical" evidence="6">
    <location>
        <begin position="151"/>
        <end position="172"/>
    </location>
</feature>
<evidence type="ECO:0008006" key="9">
    <source>
        <dbReference type="Google" id="ProtNLM"/>
    </source>
</evidence>
<comment type="subcellular location">
    <subcellularLocation>
        <location evidence="1">Membrane</location>
        <topology evidence="1">Multi-pass membrane protein</topology>
    </subcellularLocation>
</comment>
<feature type="transmembrane region" description="Helical" evidence="6">
    <location>
        <begin position="285"/>
        <end position="306"/>
    </location>
</feature>
<proteinExistence type="predicted"/>
<feature type="transmembrane region" description="Helical" evidence="6">
    <location>
        <begin position="375"/>
        <end position="393"/>
    </location>
</feature>
<feature type="transmembrane region" description="Helical" evidence="6">
    <location>
        <begin position="312"/>
        <end position="336"/>
    </location>
</feature>
<dbReference type="SUPFAM" id="SSF103473">
    <property type="entry name" value="MFS general substrate transporter"/>
    <property type="match status" value="1"/>
</dbReference>
<feature type="transmembrane region" description="Helical" evidence="6">
    <location>
        <begin position="348"/>
        <end position="369"/>
    </location>
</feature>
<dbReference type="PANTHER" id="PTHR12778:SF10">
    <property type="entry name" value="MAJOR FACILITATOR SUPERFAMILY DOMAIN-CONTAINING PROTEIN 3"/>
    <property type="match status" value="1"/>
</dbReference>
<feature type="transmembrane region" description="Helical" evidence="6">
    <location>
        <begin position="255"/>
        <end position="278"/>
    </location>
</feature>
<feature type="transmembrane region" description="Helical" evidence="6">
    <location>
        <begin position="109"/>
        <end position="130"/>
    </location>
</feature>
<reference evidence="7 8" key="1">
    <citation type="submission" date="2024-02" db="EMBL/GenBank/DDBJ databases">
        <title>Roseibium algae sp. nov., isolated from marine alga (Grateloupia sp.), showing potential in myo-inositol conversion.</title>
        <authorList>
            <person name="Wang Y."/>
        </authorList>
    </citation>
    <scope>NUCLEOTIDE SEQUENCE [LARGE SCALE GENOMIC DNA]</scope>
    <source>
        <strain evidence="7 8">H3510</strain>
    </source>
</reference>
<name>A0ABU8TSY3_9HYPH</name>
<evidence type="ECO:0000313" key="8">
    <source>
        <dbReference type="Proteomes" id="UP001385499"/>
    </source>
</evidence>
<feature type="transmembrane region" description="Helical" evidence="6">
    <location>
        <begin position="224"/>
        <end position="243"/>
    </location>
</feature>
<keyword evidence="2" id="KW-0813">Transport</keyword>
<feature type="transmembrane region" description="Helical" evidence="6">
    <location>
        <begin position="84"/>
        <end position="103"/>
    </location>
</feature>
<evidence type="ECO:0000256" key="2">
    <source>
        <dbReference type="ARBA" id="ARBA00022448"/>
    </source>
</evidence>
<dbReference type="InterPro" id="IPR036259">
    <property type="entry name" value="MFS_trans_sf"/>
</dbReference>